<dbReference type="Pfam" id="PF04542">
    <property type="entry name" value="Sigma70_r2"/>
    <property type="match status" value="1"/>
</dbReference>
<dbReference type="InterPro" id="IPR036388">
    <property type="entry name" value="WH-like_DNA-bd_sf"/>
</dbReference>
<dbReference type="Gene3D" id="1.10.10.10">
    <property type="entry name" value="Winged helix-like DNA-binding domain superfamily/Winged helix DNA-binding domain"/>
    <property type="match status" value="1"/>
</dbReference>
<comment type="caution">
    <text evidence="7">The sequence shown here is derived from an EMBL/GenBank/DDBJ whole genome shotgun (WGS) entry which is preliminary data.</text>
</comment>
<feature type="domain" description="RNA polymerase sigma factor 70 region 4 type 2" evidence="6">
    <location>
        <begin position="101"/>
        <end position="153"/>
    </location>
</feature>
<evidence type="ECO:0000313" key="7">
    <source>
        <dbReference type="EMBL" id="MFB9105301.1"/>
    </source>
</evidence>
<dbReference type="Proteomes" id="UP001589590">
    <property type="component" value="Unassembled WGS sequence"/>
</dbReference>
<keyword evidence="3" id="KW-0731">Sigma factor</keyword>
<evidence type="ECO:0000256" key="3">
    <source>
        <dbReference type="ARBA" id="ARBA00023082"/>
    </source>
</evidence>
<dbReference type="Pfam" id="PF08281">
    <property type="entry name" value="Sigma70_r4_2"/>
    <property type="match status" value="1"/>
</dbReference>
<dbReference type="InterPro" id="IPR013325">
    <property type="entry name" value="RNA_pol_sigma_r2"/>
</dbReference>
<protein>
    <submittedName>
        <fullName evidence="7">Sigma-70 family RNA polymerase sigma factor</fullName>
    </submittedName>
</protein>
<evidence type="ECO:0000259" key="6">
    <source>
        <dbReference type="Pfam" id="PF08281"/>
    </source>
</evidence>
<keyword evidence="8" id="KW-1185">Reference proteome</keyword>
<dbReference type="PANTHER" id="PTHR43133:SF46">
    <property type="entry name" value="RNA POLYMERASE SIGMA-70 FACTOR ECF SUBFAMILY"/>
    <property type="match status" value="1"/>
</dbReference>
<dbReference type="InterPro" id="IPR039425">
    <property type="entry name" value="RNA_pol_sigma-70-like"/>
</dbReference>
<dbReference type="NCBIfam" id="TIGR02937">
    <property type="entry name" value="sigma70-ECF"/>
    <property type="match status" value="1"/>
</dbReference>
<dbReference type="Gene3D" id="1.10.1740.10">
    <property type="match status" value="1"/>
</dbReference>
<comment type="similarity">
    <text evidence="1">Belongs to the sigma-70 factor family. ECF subfamily.</text>
</comment>
<proteinExistence type="inferred from homology"/>
<dbReference type="RefSeq" id="WP_290274804.1">
    <property type="nucleotide sequence ID" value="NZ_JAUFQP010000016.1"/>
</dbReference>
<evidence type="ECO:0000256" key="2">
    <source>
        <dbReference type="ARBA" id="ARBA00023015"/>
    </source>
</evidence>
<evidence type="ECO:0000256" key="4">
    <source>
        <dbReference type="ARBA" id="ARBA00023163"/>
    </source>
</evidence>
<evidence type="ECO:0000313" key="8">
    <source>
        <dbReference type="Proteomes" id="UP001589590"/>
    </source>
</evidence>
<evidence type="ECO:0000256" key="1">
    <source>
        <dbReference type="ARBA" id="ARBA00010641"/>
    </source>
</evidence>
<dbReference type="InterPro" id="IPR014284">
    <property type="entry name" value="RNA_pol_sigma-70_dom"/>
</dbReference>
<keyword evidence="4" id="KW-0804">Transcription</keyword>
<dbReference type="InterPro" id="IPR013249">
    <property type="entry name" value="RNA_pol_sigma70_r4_t2"/>
</dbReference>
<keyword evidence="2" id="KW-0805">Transcription regulation</keyword>
<feature type="domain" description="RNA polymerase sigma-70 region 2" evidence="5">
    <location>
        <begin position="20"/>
        <end position="72"/>
    </location>
</feature>
<accession>A0ABV5H0R3</accession>
<organism evidence="7 8">
    <name type="scientific">Algibacter miyuki</name>
    <dbReference type="NCBI Taxonomy" id="1306933"/>
    <lineage>
        <taxon>Bacteria</taxon>
        <taxon>Pseudomonadati</taxon>
        <taxon>Bacteroidota</taxon>
        <taxon>Flavobacteriia</taxon>
        <taxon>Flavobacteriales</taxon>
        <taxon>Flavobacteriaceae</taxon>
        <taxon>Algibacter</taxon>
    </lineage>
</organism>
<dbReference type="EMBL" id="JBHMFA010000006">
    <property type="protein sequence ID" value="MFB9105301.1"/>
    <property type="molecule type" value="Genomic_DNA"/>
</dbReference>
<sequence>MINLENKFKSAYKELCLISLFYVKDIKEAEDIVQDIFVKILERENQDDIINLNYYLKKAVKNASLKRISQNNKLQLLDENALFYNEASTFDENEHALNKKVQLYKQIDGLPKQCKKIFLLCVLDDLKYQEAANQLGISINTVKTQMKKAFKTLRKELKDTYLLIFVSK</sequence>
<reference evidence="7 8" key="1">
    <citation type="submission" date="2024-09" db="EMBL/GenBank/DDBJ databases">
        <authorList>
            <person name="Sun Q."/>
            <person name="Mori K."/>
        </authorList>
    </citation>
    <scope>NUCLEOTIDE SEQUENCE [LARGE SCALE GENOMIC DNA]</scope>
    <source>
        <strain evidence="7 8">CECT 8300</strain>
    </source>
</reference>
<dbReference type="SUPFAM" id="SSF88946">
    <property type="entry name" value="Sigma2 domain of RNA polymerase sigma factors"/>
    <property type="match status" value="1"/>
</dbReference>
<gene>
    <name evidence="7" type="ORF">ACFFU1_10340</name>
</gene>
<dbReference type="InterPro" id="IPR013324">
    <property type="entry name" value="RNA_pol_sigma_r3/r4-like"/>
</dbReference>
<name>A0ABV5H0R3_9FLAO</name>
<dbReference type="InterPro" id="IPR007627">
    <property type="entry name" value="RNA_pol_sigma70_r2"/>
</dbReference>
<evidence type="ECO:0000259" key="5">
    <source>
        <dbReference type="Pfam" id="PF04542"/>
    </source>
</evidence>
<dbReference type="PANTHER" id="PTHR43133">
    <property type="entry name" value="RNA POLYMERASE ECF-TYPE SIGMA FACTO"/>
    <property type="match status" value="1"/>
</dbReference>
<dbReference type="SUPFAM" id="SSF88659">
    <property type="entry name" value="Sigma3 and sigma4 domains of RNA polymerase sigma factors"/>
    <property type="match status" value="1"/>
</dbReference>